<gene>
    <name evidence="2" type="ORF">SAMN04488563_0425</name>
</gene>
<dbReference type="Proteomes" id="UP000182977">
    <property type="component" value="Chromosome I"/>
</dbReference>
<dbReference type="STRING" id="419479.SAMN04488563_0425"/>
<keyword evidence="3" id="KW-1185">Reference proteome</keyword>
<evidence type="ECO:0000313" key="3">
    <source>
        <dbReference type="Proteomes" id="UP000182977"/>
    </source>
</evidence>
<proteinExistence type="predicted"/>
<dbReference type="EMBL" id="LT629791">
    <property type="protein sequence ID" value="SDU17380.1"/>
    <property type="molecule type" value="Genomic_DNA"/>
</dbReference>
<feature type="compositionally biased region" description="Basic and acidic residues" evidence="1">
    <location>
        <begin position="236"/>
        <end position="247"/>
    </location>
</feature>
<reference evidence="3" key="1">
    <citation type="submission" date="2016-10" db="EMBL/GenBank/DDBJ databases">
        <authorList>
            <person name="Varghese N."/>
            <person name="Submissions S."/>
        </authorList>
    </citation>
    <scope>NUCLEOTIDE SEQUENCE [LARGE SCALE GENOMIC DNA]</scope>
    <source>
        <strain evidence="3">DSM 45079</strain>
    </source>
</reference>
<dbReference type="RefSeq" id="WP_046766640.1">
    <property type="nucleotide sequence ID" value="NZ_KQ061219.1"/>
</dbReference>
<feature type="region of interest" description="Disordered" evidence="1">
    <location>
        <begin position="223"/>
        <end position="247"/>
    </location>
</feature>
<dbReference type="OrthoDB" id="5178368at2"/>
<dbReference type="AlphaFoldDB" id="A0A1H2GCT8"/>
<organism evidence="2 3">
    <name type="scientific">Jiangella alkaliphila</name>
    <dbReference type="NCBI Taxonomy" id="419479"/>
    <lineage>
        <taxon>Bacteria</taxon>
        <taxon>Bacillati</taxon>
        <taxon>Actinomycetota</taxon>
        <taxon>Actinomycetes</taxon>
        <taxon>Jiangellales</taxon>
        <taxon>Jiangellaceae</taxon>
        <taxon>Jiangella</taxon>
    </lineage>
</organism>
<protein>
    <submittedName>
        <fullName evidence="2">Uncharacterized protein</fullName>
    </submittedName>
</protein>
<sequence length="247" mass="26504">MVPDSQLAAFYIPAFPPARPAPVMQIRTPGGELVDLAAGGRADVAGPRGWDAQLRTMGYARSSRWTSVDDLELGGGPVHMCQAVRAAQTGPSGRPADHLGNGLLPSCTSFTLLTDEQAAKLGRSKFGLHAGDVVECEYIAHHRLPHTGLGQADPRDVDAGVDESQLRWWWLMWHGQEAVLTPGLLCGVEGPVPGNGQVIDPCALPWGHEAKSPHSWQLEAFAPGGASRHSFRPRRRGDIAPRRPGQD</sequence>
<accession>A0A1H2GCT8</accession>
<name>A0A1H2GCT8_9ACTN</name>
<evidence type="ECO:0000313" key="2">
    <source>
        <dbReference type="EMBL" id="SDU17380.1"/>
    </source>
</evidence>
<evidence type="ECO:0000256" key="1">
    <source>
        <dbReference type="SAM" id="MobiDB-lite"/>
    </source>
</evidence>